<dbReference type="SMART" id="SM00267">
    <property type="entry name" value="GGDEF"/>
    <property type="match status" value="1"/>
</dbReference>
<feature type="domain" description="HAMP" evidence="3">
    <location>
        <begin position="221"/>
        <end position="277"/>
    </location>
</feature>
<dbReference type="Pfam" id="PF00990">
    <property type="entry name" value="GGDEF"/>
    <property type="match status" value="1"/>
</dbReference>
<dbReference type="InterPro" id="IPR000160">
    <property type="entry name" value="GGDEF_dom"/>
</dbReference>
<evidence type="ECO:0000259" key="2">
    <source>
        <dbReference type="PROSITE" id="PS50883"/>
    </source>
</evidence>
<keyword evidence="1" id="KW-0812">Transmembrane</keyword>
<feature type="domain" description="GGDEF" evidence="4">
    <location>
        <begin position="309"/>
        <end position="441"/>
    </location>
</feature>
<dbReference type="PROSITE" id="PS50885">
    <property type="entry name" value="HAMP"/>
    <property type="match status" value="1"/>
</dbReference>
<dbReference type="Pfam" id="PF17154">
    <property type="entry name" value="GAPES3"/>
    <property type="match status" value="1"/>
</dbReference>
<dbReference type="InterPro" id="IPR043128">
    <property type="entry name" value="Rev_trsase/Diguanyl_cyclase"/>
</dbReference>
<dbReference type="AlphaFoldDB" id="A0A6N3BYZ4"/>
<dbReference type="GO" id="GO:0016020">
    <property type="term" value="C:membrane"/>
    <property type="evidence" value="ECO:0007669"/>
    <property type="project" value="InterPro"/>
</dbReference>
<dbReference type="CDD" id="cd01948">
    <property type="entry name" value="EAL"/>
    <property type="match status" value="1"/>
</dbReference>
<dbReference type="NCBIfam" id="NF008807">
    <property type="entry name" value="PRK11829.1"/>
    <property type="match status" value="1"/>
</dbReference>
<dbReference type="Pfam" id="PF00563">
    <property type="entry name" value="EAL"/>
    <property type="match status" value="1"/>
</dbReference>
<dbReference type="Gene3D" id="3.20.20.450">
    <property type="entry name" value="EAL domain"/>
    <property type="match status" value="1"/>
</dbReference>
<protein>
    <submittedName>
        <fullName evidence="5">Phytochrome-like protein cph2</fullName>
    </submittedName>
</protein>
<dbReference type="SUPFAM" id="SSF55073">
    <property type="entry name" value="Nucleotide cyclase"/>
    <property type="match status" value="1"/>
</dbReference>
<dbReference type="InterPro" id="IPR003660">
    <property type="entry name" value="HAMP_dom"/>
</dbReference>
<proteinExistence type="predicted"/>
<evidence type="ECO:0000256" key="1">
    <source>
        <dbReference type="SAM" id="Phobius"/>
    </source>
</evidence>
<dbReference type="InterPro" id="IPR050706">
    <property type="entry name" value="Cyclic-di-GMP_PDE-like"/>
</dbReference>
<dbReference type="InterPro" id="IPR001633">
    <property type="entry name" value="EAL_dom"/>
</dbReference>
<dbReference type="InterPro" id="IPR029787">
    <property type="entry name" value="Nucleotide_cyclase"/>
</dbReference>
<organism evidence="5">
    <name type="scientific">Phytobacter massiliensis</name>
    <dbReference type="NCBI Taxonomy" id="1485952"/>
    <lineage>
        <taxon>Bacteria</taxon>
        <taxon>Pseudomonadati</taxon>
        <taxon>Pseudomonadota</taxon>
        <taxon>Gammaproteobacteria</taxon>
        <taxon>Enterobacterales</taxon>
        <taxon>Enterobacteriaceae</taxon>
        <taxon>Phytobacter</taxon>
    </lineage>
</organism>
<dbReference type="PANTHER" id="PTHR33121">
    <property type="entry name" value="CYCLIC DI-GMP PHOSPHODIESTERASE PDEF"/>
    <property type="match status" value="1"/>
</dbReference>
<evidence type="ECO:0000313" key="5">
    <source>
        <dbReference type="EMBL" id="VYU09032.1"/>
    </source>
</evidence>
<feature type="transmembrane region" description="Helical" evidence="1">
    <location>
        <begin position="53"/>
        <end position="76"/>
    </location>
</feature>
<dbReference type="PROSITE" id="PS50883">
    <property type="entry name" value="EAL"/>
    <property type="match status" value="1"/>
</dbReference>
<evidence type="ECO:0000259" key="3">
    <source>
        <dbReference type="PROSITE" id="PS50885"/>
    </source>
</evidence>
<feature type="transmembrane region" description="Helical" evidence="1">
    <location>
        <begin position="197"/>
        <end position="217"/>
    </location>
</feature>
<name>A0A6N3BYZ4_9ENTR</name>
<dbReference type="Gene3D" id="3.30.70.270">
    <property type="match status" value="1"/>
</dbReference>
<keyword evidence="1" id="KW-0472">Membrane</keyword>
<keyword evidence="1" id="KW-1133">Transmembrane helix</keyword>
<feature type="transmembrane region" description="Helical" evidence="1">
    <location>
        <begin position="21"/>
        <end position="41"/>
    </location>
</feature>
<dbReference type="SMART" id="SM00052">
    <property type="entry name" value="EAL"/>
    <property type="match status" value="1"/>
</dbReference>
<dbReference type="InterPro" id="IPR033419">
    <property type="entry name" value="GAPES3"/>
</dbReference>
<gene>
    <name evidence="5" type="primary">cph2_2</name>
    <name evidence="5" type="ORF">EMLFYP7_01373</name>
</gene>
<dbReference type="Gene3D" id="6.10.340.10">
    <property type="match status" value="1"/>
</dbReference>
<dbReference type="SUPFAM" id="SSF141868">
    <property type="entry name" value="EAL domain-like"/>
    <property type="match status" value="1"/>
</dbReference>
<dbReference type="EMBL" id="CACRTZ010000006">
    <property type="protein sequence ID" value="VYU09032.1"/>
    <property type="molecule type" value="Genomic_DNA"/>
</dbReference>
<feature type="domain" description="EAL" evidence="2">
    <location>
        <begin position="450"/>
        <end position="703"/>
    </location>
</feature>
<dbReference type="PROSITE" id="PS50887">
    <property type="entry name" value="GGDEF"/>
    <property type="match status" value="1"/>
</dbReference>
<dbReference type="GO" id="GO:0007165">
    <property type="term" value="P:signal transduction"/>
    <property type="evidence" value="ECO:0007669"/>
    <property type="project" value="InterPro"/>
</dbReference>
<accession>A0A6N3BYZ4</accession>
<dbReference type="InterPro" id="IPR035919">
    <property type="entry name" value="EAL_sf"/>
</dbReference>
<dbReference type="GO" id="GO:0071111">
    <property type="term" value="F:cyclic-guanylate-specific phosphodiesterase activity"/>
    <property type="evidence" value="ECO:0007669"/>
    <property type="project" value="InterPro"/>
</dbReference>
<evidence type="ECO:0000259" key="4">
    <source>
        <dbReference type="PROSITE" id="PS50887"/>
    </source>
</evidence>
<reference evidence="5" key="1">
    <citation type="submission" date="2019-11" db="EMBL/GenBank/DDBJ databases">
        <authorList>
            <person name="Feng L."/>
        </authorList>
    </citation>
    <scope>NUCLEOTIDE SEQUENCE</scope>
    <source>
        <strain evidence="5">EMassiliensisLFYP7</strain>
    </source>
</reference>
<sequence>MRGRSRNFAHNLFISNSPDRVYSGVEALVCYPALVDLWRVILRVSRSLTIKQMATVFIVAMVFIFIFCVTLLFHFVQQNRYNTATQLESIARSIREPLSNAILKADIPEAEAIIKQIKPAGVVSRADVVLPNQFQALRVRFIPERSVPMMVARVFELPIQISLPIYSLQRPANPQPLAYLVLEADSYRVYKFVMSTLSTLVTAYLLLTLIITVAITWCINRLIVHPLRKIARELNDLPLQDQMGHQLALPRHHHDDEIGSLVRSYNRNQQNLLRQHDELNSQTTLFPVSELPNKAFLMALLEQVVAQQKTTALLFIACETLQDTAGVLKESQREVLLLTLVEKLRSVLAPRMVLAQVSAYDFAIIAHGVKEPWHAITLGQQVLTVINERVPMQGIQLRPSASIGVAMFYGELNAEQLYRRAVSAAFTARRKGKNQIQFFDPQQMEEAQKRLTEESDILTALDQNKFAIWLQPQVDLATGKVVSAEALLRMAQPDGSWDLPEGLIERIESCGLMVTVGYWVLEESCRLLAAWQARGVLLPLSVNLSALQLLHHNMVPDLLELLNRYRIQPDTLILEVTESRRIDDPHAAVAILRPLRNAGIRIALDDFGMGYAGLRQLQHMKSLPADVLKIDKIFVEGLPDDSSMVTSIIHLARSLGLKIIAEGVETEAQRDWLAQAGVEMAQGFLFDRALTPDAFETRYLAHSDNAEKGLACASQL</sequence>
<dbReference type="PANTHER" id="PTHR33121:SF77">
    <property type="entry name" value="CYCLIC DI-GMP PHOSPHODIESTERASE PDEK-RELATED"/>
    <property type="match status" value="1"/>
</dbReference>